<name>A0A0D7AQ09_9AGAR</name>
<dbReference type="SUPFAM" id="SSF56784">
    <property type="entry name" value="HAD-like"/>
    <property type="match status" value="1"/>
</dbReference>
<dbReference type="AlphaFoldDB" id="A0A0D7AQ09"/>
<dbReference type="Pfam" id="PF00702">
    <property type="entry name" value="Hydrolase"/>
    <property type="match status" value="1"/>
</dbReference>
<evidence type="ECO:0000313" key="2">
    <source>
        <dbReference type="Proteomes" id="UP000054144"/>
    </source>
</evidence>
<dbReference type="PANTHER" id="PTHR46191">
    <property type="match status" value="1"/>
</dbReference>
<dbReference type="InterPro" id="IPR023214">
    <property type="entry name" value="HAD_sf"/>
</dbReference>
<dbReference type="Proteomes" id="UP000054144">
    <property type="component" value="Unassembled WGS sequence"/>
</dbReference>
<dbReference type="InterPro" id="IPR006439">
    <property type="entry name" value="HAD-SF_hydro_IA"/>
</dbReference>
<organism evidence="1 2">
    <name type="scientific">Fistulina hepatica ATCC 64428</name>
    <dbReference type="NCBI Taxonomy" id="1128425"/>
    <lineage>
        <taxon>Eukaryota</taxon>
        <taxon>Fungi</taxon>
        <taxon>Dikarya</taxon>
        <taxon>Basidiomycota</taxon>
        <taxon>Agaricomycotina</taxon>
        <taxon>Agaricomycetes</taxon>
        <taxon>Agaricomycetidae</taxon>
        <taxon>Agaricales</taxon>
        <taxon>Fistulinaceae</taxon>
        <taxon>Fistulina</taxon>
    </lineage>
</organism>
<dbReference type="SFLD" id="SFLDS00003">
    <property type="entry name" value="Haloacid_Dehalogenase"/>
    <property type="match status" value="1"/>
</dbReference>
<accession>A0A0D7AQ09</accession>
<dbReference type="SFLD" id="SFLDG01129">
    <property type="entry name" value="C1.5:_HAD__Beta-PGM__Phosphata"/>
    <property type="match status" value="1"/>
</dbReference>
<dbReference type="PANTHER" id="PTHR46191:SF2">
    <property type="entry name" value="HALOACID DEHALOGENASE-LIKE HYDROLASE DOMAIN-CONTAINING PROTEIN 3"/>
    <property type="match status" value="1"/>
</dbReference>
<gene>
    <name evidence="1" type="ORF">FISHEDRAFT_63167</name>
</gene>
<dbReference type="OrthoDB" id="444127at2759"/>
<sequence>MTSRIRLVTFDAVHTLIKARVPFNVQYANAFRPYLGEVDPDAVRVSFKKALRRAQQNNPLFDKGSQAWWGEVIRETAIGAGADAQAVDKHSPAIVSRLWHIFSSKEGYQAFDDAIPATHELHRMGVRTAVISNSDARVRSAIRDVGFPETLYPIILSEEEHVAKPTAEIFLRTIRLAGGFRPEECVHIGDSYKQDYLGAQYAGMHALLLRRPGPDGQDAEIEDGEDLRHVNVVRDLHEATKWVAARNRE</sequence>
<dbReference type="EMBL" id="KN881581">
    <property type="protein sequence ID" value="KIY53950.1"/>
    <property type="molecule type" value="Genomic_DNA"/>
</dbReference>
<dbReference type="InterPro" id="IPR036412">
    <property type="entry name" value="HAD-like_sf"/>
</dbReference>
<dbReference type="InterPro" id="IPR051828">
    <property type="entry name" value="HAD-like_hydrolase_domain"/>
</dbReference>
<proteinExistence type="predicted"/>
<dbReference type="NCBIfam" id="TIGR01549">
    <property type="entry name" value="HAD-SF-IA-v1"/>
    <property type="match status" value="1"/>
</dbReference>
<reference evidence="1 2" key="1">
    <citation type="journal article" date="2015" name="Fungal Genet. Biol.">
        <title>Evolution of novel wood decay mechanisms in Agaricales revealed by the genome sequences of Fistulina hepatica and Cylindrobasidium torrendii.</title>
        <authorList>
            <person name="Floudas D."/>
            <person name="Held B.W."/>
            <person name="Riley R."/>
            <person name="Nagy L.G."/>
            <person name="Koehler G."/>
            <person name="Ransdell A.S."/>
            <person name="Younus H."/>
            <person name="Chow J."/>
            <person name="Chiniquy J."/>
            <person name="Lipzen A."/>
            <person name="Tritt A."/>
            <person name="Sun H."/>
            <person name="Haridas S."/>
            <person name="LaButti K."/>
            <person name="Ohm R.A."/>
            <person name="Kues U."/>
            <person name="Blanchette R.A."/>
            <person name="Grigoriev I.V."/>
            <person name="Minto R.E."/>
            <person name="Hibbett D.S."/>
        </authorList>
    </citation>
    <scope>NUCLEOTIDE SEQUENCE [LARGE SCALE GENOMIC DNA]</scope>
    <source>
        <strain evidence="1 2">ATCC 64428</strain>
    </source>
</reference>
<dbReference type="Gene3D" id="3.40.50.1000">
    <property type="entry name" value="HAD superfamily/HAD-like"/>
    <property type="match status" value="1"/>
</dbReference>
<dbReference type="Gene3D" id="1.10.150.720">
    <property type="entry name" value="Haloacid dehalogenase-like hydrolase"/>
    <property type="match status" value="1"/>
</dbReference>
<keyword evidence="2" id="KW-1185">Reference proteome</keyword>
<protein>
    <submittedName>
        <fullName evidence="1">HAD-like protein</fullName>
    </submittedName>
</protein>
<dbReference type="GO" id="GO:0005634">
    <property type="term" value="C:nucleus"/>
    <property type="evidence" value="ECO:0007669"/>
    <property type="project" value="TreeGrafter"/>
</dbReference>
<evidence type="ECO:0000313" key="1">
    <source>
        <dbReference type="EMBL" id="KIY53950.1"/>
    </source>
</evidence>
<dbReference type="InterPro" id="IPR044924">
    <property type="entry name" value="HAD-SF_hydro_IA_REG-2-like_cap"/>
</dbReference>
<dbReference type="GO" id="GO:0016791">
    <property type="term" value="F:phosphatase activity"/>
    <property type="evidence" value="ECO:0007669"/>
    <property type="project" value="UniProtKB-ARBA"/>
</dbReference>